<dbReference type="Pfam" id="PF00440">
    <property type="entry name" value="TetR_N"/>
    <property type="match status" value="1"/>
</dbReference>
<dbReference type="InterPro" id="IPR001647">
    <property type="entry name" value="HTH_TetR"/>
</dbReference>
<evidence type="ECO:0000313" key="7">
    <source>
        <dbReference type="Proteomes" id="UP001500037"/>
    </source>
</evidence>
<proteinExistence type="predicted"/>
<dbReference type="SUPFAM" id="SSF46689">
    <property type="entry name" value="Homeodomain-like"/>
    <property type="match status" value="1"/>
</dbReference>
<evidence type="ECO:0000259" key="5">
    <source>
        <dbReference type="PROSITE" id="PS50977"/>
    </source>
</evidence>
<dbReference type="EMBL" id="BAAALF010000039">
    <property type="protein sequence ID" value="GAA1236367.1"/>
    <property type="molecule type" value="Genomic_DNA"/>
</dbReference>
<dbReference type="PANTHER" id="PTHR30055:SF234">
    <property type="entry name" value="HTH-TYPE TRANSCRIPTIONAL REGULATOR BETI"/>
    <property type="match status" value="1"/>
</dbReference>
<dbReference type="SUPFAM" id="SSF48498">
    <property type="entry name" value="Tetracyclin repressor-like, C-terminal domain"/>
    <property type="match status" value="1"/>
</dbReference>
<feature type="domain" description="HTH tetR-type" evidence="5">
    <location>
        <begin position="23"/>
        <end position="82"/>
    </location>
</feature>
<dbReference type="Gene3D" id="1.10.357.10">
    <property type="entry name" value="Tetracycline Repressor, domain 2"/>
    <property type="match status" value="1"/>
</dbReference>
<name>A0ABP4GS84_9ACTN</name>
<organism evidence="6 7">
    <name type="scientific">Kitasatospora nipponensis</name>
    <dbReference type="NCBI Taxonomy" id="258049"/>
    <lineage>
        <taxon>Bacteria</taxon>
        <taxon>Bacillati</taxon>
        <taxon>Actinomycetota</taxon>
        <taxon>Actinomycetes</taxon>
        <taxon>Kitasatosporales</taxon>
        <taxon>Streptomycetaceae</taxon>
        <taxon>Kitasatospora</taxon>
    </lineage>
</organism>
<feature type="DNA-binding region" description="H-T-H motif" evidence="4">
    <location>
        <begin position="45"/>
        <end position="64"/>
    </location>
</feature>
<evidence type="ECO:0000256" key="1">
    <source>
        <dbReference type="ARBA" id="ARBA00023015"/>
    </source>
</evidence>
<keyword evidence="3" id="KW-0804">Transcription</keyword>
<dbReference type="InterPro" id="IPR036271">
    <property type="entry name" value="Tet_transcr_reg_TetR-rel_C_sf"/>
</dbReference>
<dbReference type="InterPro" id="IPR050109">
    <property type="entry name" value="HTH-type_TetR-like_transc_reg"/>
</dbReference>
<accession>A0ABP4GS84</accession>
<evidence type="ECO:0000256" key="3">
    <source>
        <dbReference type="ARBA" id="ARBA00023163"/>
    </source>
</evidence>
<sequence length="221" mass="24119">MDTLQVESTARPAAAPRLRADATRNRERIITAARELFVENGATVPLDDIAKRAGVGNATLYRNFPDRSALVRAVALSVMGRILVRAQQALADDRDSFEALCDYVRAASEERIGALCSLLSEYVDLQHDEQLLAARTELEQAVEDLMARARLDGRLRPDVAPGDLFLALAQLTRPLPGTGCLKLDLSTLFERNLIVFLDGLRAPAISALPGRAVTTEDLRPS</sequence>
<comment type="caution">
    <text evidence="6">The sequence shown here is derived from an EMBL/GenBank/DDBJ whole genome shotgun (WGS) entry which is preliminary data.</text>
</comment>
<dbReference type="PANTHER" id="PTHR30055">
    <property type="entry name" value="HTH-TYPE TRANSCRIPTIONAL REGULATOR RUTR"/>
    <property type="match status" value="1"/>
</dbReference>
<protein>
    <submittedName>
        <fullName evidence="6">TetR/AcrR family transcriptional regulator</fullName>
    </submittedName>
</protein>
<dbReference type="Proteomes" id="UP001500037">
    <property type="component" value="Unassembled WGS sequence"/>
</dbReference>
<dbReference type="InterPro" id="IPR009057">
    <property type="entry name" value="Homeodomain-like_sf"/>
</dbReference>
<reference evidence="7" key="1">
    <citation type="journal article" date="2019" name="Int. J. Syst. Evol. Microbiol.">
        <title>The Global Catalogue of Microorganisms (GCM) 10K type strain sequencing project: providing services to taxonomists for standard genome sequencing and annotation.</title>
        <authorList>
            <consortium name="The Broad Institute Genomics Platform"/>
            <consortium name="The Broad Institute Genome Sequencing Center for Infectious Disease"/>
            <person name="Wu L."/>
            <person name="Ma J."/>
        </authorList>
    </citation>
    <scope>NUCLEOTIDE SEQUENCE [LARGE SCALE GENOMIC DNA]</scope>
    <source>
        <strain evidence="7">JCM 13004</strain>
    </source>
</reference>
<evidence type="ECO:0000313" key="6">
    <source>
        <dbReference type="EMBL" id="GAA1236367.1"/>
    </source>
</evidence>
<gene>
    <name evidence="6" type="ORF">GCM10009665_28150</name>
</gene>
<dbReference type="PRINTS" id="PR00455">
    <property type="entry name" value="HTHTETR"/>
</dbReference>
<keyword evidence="7" id="KW-1185">Reference proteome</keyword>
<dbReference type="PROSITE" id="PS50977">
    <property type="entry name" value="HTH_TETR_2"/>
    <property type="match status" value="1"/>
</dbReference>
<keyword evidence="2 4" id="KW-0238">DNA-binding</keyword>
<evidence type="ECO:0000256" key="2">
    <source>
        <dbReference type="ARBA" id="ARBA00023125"/>
    </source>
</evidence>
<dbReference type="Pfam" id="PF21597">
    <property type="entry name" value="TetR_C_43"/>
    <property type="match status" value="1"/>
</dbReference>
<dbReference type="InterPro" id="IPR049445">
    <property type="entry name" value="TetR_SbtR-like_C"/>
</dbReference>
<keyword evidence="1" id="KW-0805">Transcription regulation</keyword>
<dbReference type="RefSeq" id="WP_344441836.1">
    <property type="nucleotide sequence ID" value="NZ_BAAALF010000039.1"/>
</dbReference>
<evidence type="ECO:0000256" key="4">
    <source>
        <dbReference type="PROSITE-ProRule" id="PRU00335"/>
    </source>
</evidence>